<organism evidence="2">
    <name type="scientific">Leucosporidium yakuticum</name>
    <dbReference type="NCBI Taxonomy" id="231218"/>
    <lineage>
        <taxon>Eukaryota</taxon>
        <taxon>Fungi</taxon>
        <taxon>Dikarya</taxon>
        <taxon>Basidiomycota</taxon>
        <taxon>Pucciniomycotina</taxon>
        <taxon>Microbotryomycetes</taxon>
        <taxon>Leucosporidiales</taxon>
        <taxon>Leucosporidium</taxon>
    </lineage>
</organism>
<proteinExistence type="predicted"/>
<dbReference type="AlphaFoldDB" id="A0A0N7F203"/>
<dbReference type="GO" id="GO:0003677">
    <property type="term" value="F:DNA binding"/>
    <property type="evidence" value="ECO:0007669"/>
    <property type="project" value="UniProtKB-KW"/>
</dbReference>
<reference evidence="2" key="1">
    <citation type="submission" date="2015-04" db="EMBL/GenBank/DDBJ databases">
        <title>Genomic Architecture Underlying Sex-Determination in the yeast Leucosporidium scottii: New Insights into the Evolution of Mating Systems in basidiomycetes.</title>
        <authorList>
            <person name="Maia T.M."/>
            <person name="Lopes S."/>
            <person name="Almeida J.M.G.C.F."/>
            <person name="Rosa L.H."/>
            <person name="Sampaio J.P."/>
            <person name="Goncalves P."/>
            <person name="Coelho M.A."/>
        </authorList>
    </citation>
    <scope>NUCLEOTIDE SEQUENCE</scope>
    <source>
        <strain evidence="2">PB 07</strain>
    </source>
</reference>
<name>A0A0N7F203_9BASI</name>
<sequence length="190" mass="21107">MHRFPSPARTTQPSSSPDLSHSGLAARPRKRPCDSSYRVEMDDAIRNEVLSYQAAFLRAITQTEEMQDFAERWQPRIEQASQAAEQGILSTVTLQLLQSVLAGVHVVTSSLLAGQAAATRISDEAMLDIRSHLSQKGVAAFTSNQHHRPSSTSKLPIRAHLPFAPSDPLAPYRRWFLDHFAFPYLTAADK</sequence>
<protein>
    <submittedName>
        <fullName evidence="2">Homeodomain transcription factor HD1</fullName>
    </submittedName>
</protein>
<feature type="region of interest" description="Disordered" evidence="1">
    <location>
        <begin position="1"/>
        <end position="35"/>
    </location>
</feature>
<feature type="compositionally biased region" description="Polar residues" evidence="1">
    <location>
        <begin position="8"/>
        <end position="19"/>
    </location>
</feature>
<gene>
    <name evidence="2" type="primary">HD1</name>
</gene>
<dbReference type="EMBL" id="KR229944">
    <property type="protein sequence ID" value="ALG04381.1"/>
    <property type="molecule type" value="Genomic_DNA"/>
</dbReference>
<keyword evidence="2" id="KW-0238">DNA-binding</keyword>
<keyword evidence="2" id="KW-0371">Homeobox</keyword>
<feature type="non-terminal residue" evidence="2">
    <location>
        <position position="190"/>
    </location>
</feature>
<evidence type="ECO:0000256" key="1">
    <source>
        <dbReference type="SAM" id="MobiDB-lite"/>
    </source>
</evidence>
<accession>A0A0N7F203</accession>
<evidence type="ECO:0000313" key="2">
    <source>
        <dbReference type="EMBL" id="ALG04381.1"/>
    </source>
</evidence>